<dbReference type="PROSITE" id="PS50110">
    <property type="entry name" value="RESPONSE_REGULATORY"/>
    <property type="match status" value="1"/>
</dbReference>
<dbReference type="GO" id="GO:0042173">
    <property type="term" value="P:regulation of sporulation resulting in formation of a cellular spore"/>
    <property type="evidence" value="ECO:0007669"/>
    <property type="project" value="InterPro"/>
</dbReference>
<feature type="domain" description="Response regulatory" evidence="2">
    <location>
        <begin position="4"/>
        <end position="121"/>
    </location>
</feature>
<organism evidence="3">
    <name type="scientific">bioreactor metagenome</name>
    <dbReference type="NCBI Taxonomy" id="1076179"/>
    <lineage>
        <taxon>unclassified sequences</taxon>
        <taxon>metagenomes</taxon>
        <taxon>ecological metagenomes</taxon>
    </lineage>
</organism>
<evidence type="ECO:0000256" key="1">
    <source>
        <dbReference type="ARBA" id="ARBA00023125"/>
    </source>
</evidence>
<comment type="caution">
    <text evidence="3">The sequence shown here is derived from an EMBL/GenBank/DDBJ whole genome shotgun (WGS) entry which is preliminary data.</text>
</comment>
<dbReference type="GO" id="GO:0003700">
    <property type="term" value="F:DNA-binding transcription factor activity"/>
    <property type="evidence" value="ECO:0007669"/>
    <property type="project" value="InterPro"/>
</dbReference>
<dbReference type="Gene3D" id="3.40.50.2300">
    <property type="match status" value="1"/>
</dbReference>
<dbReference type="InterPro" id="IPR001789">
    <property type="entry name" value="Sig_transdc_resp-reg_receiver"/>
</dbReference>
<accession>A0A644WX92</accession>
<gene>
    <name evidence="3" type="primary">spo0A_7</name>
    <name evidence="3" type="ORF">SDC9_54754</name>
</gene>
<dbReference type="InterPro" id="IPR011006">
    <property type="entry name" value="CheY-like_superfamily"/>
</dbReference>
<dbReference type="SUPFAM" id="SSF46894">
    <property type="entry name" value="C-terminal effector domain of the bipartite response regulators"/>
    <property type="match status" value="1"/>
</dbReference>
<dbReference type="GO" id="GO:0000160">
    <property type="term" value="P:phosphorelay signal transduction system"/>
    <property type="evidence" value="ECO:0007669"/>
    <property type="project" value="InterPro"/>
</dbReference>
<proteinExistence type="predicted"/>
<evidence type="ECO:0000313" key="3">
    <source>
        <dbReference type="EMBL" id="MPM08442.1"/>
    </source>
</evidence>
<name>A0A644WX92_9ZZZZ</name>
<dbReference type="GO" id="GO:0005737">
    <property type="term" value="C:cytoplasm"/>
    <property type="evidence" value="ECO:0007669"/>
    <property type="project" value="InterPro"/>
</dbReference>
<evidence type="ECO:0000259" key="2">
    <source>
        <dbReference type="PROSITE" id="PS50110"/>
    </source>
</evidence>
<dbReference type="InterPro" id="IPR036388">
    <property type="entry name" value="WH-like_DNA-bd_sf"/>
</dbReference>
<keyword evidence="1" id="KW-0238">DNA-binding</keyword>
<dbReference type="GO" id="GO:0005509">
    <property type="term" value="F:calcium ion binding"/>
    <property type="evidence" value="ECO:0007669"/>
    <property type="project" value="InterPro"/>
</dbReference>
<dbReference type="Pfam" id="PF00072">
    <property type="entry name" value="Response_reg"/>
    <property type="match status" value="1"/>
</dbReference>
<dbReference type="InterPro" id="IPR016032">
    <property type="entry name" value="Sig_transdc_resp-reg_C-effctor"/>
</dbReference>
<protein>
    <submittedName>
        <fullName evidence="3">Stage 0 sporulation protein A</fullName>
    </submittedName>
</protein>
<dbReference type="SUPFAM" id="SSF52172">
    <property type="entry name" value="CheY-like"/>
    <property type="match status" value="1"/>
</dbReference>
<dbReference type="InterPro" id="IPR014879">
    <property type="entry name" value="Spo0A_C"/>
</dbReference>
<dbReference type="AlphaFoldDB" id="A0A644WX92"/>
<reference evidence="3" key="1">
    <citation type="submission" date="2019-08" db="EMBL/GenBank/DDBJ databases">
        <authorList>
            <person name="Kucharzyk K."/>
            <person name="Murdoch R.W."/>
            <person name="Higgins S."/>
            <person name="Loffler F."/>
        </authorList>
    </citation>
    <scope>NUCLEOTIDE SEQUENCE</scope>
</reference>
<dbReference type="SMART" id="SM00448">
    <property type="entry name" value="REC"/>
    <property type="match status" value="1"/>
</dbReference>
<dbReference type="EMBL" id="VSSQ01001449">
    <property type="protein sequence ID" value="MPM08442.1"/>
    <property type="molecule type" value="Genomic_DNA"/>
</dbReference>
<dbReference type="Gene3D" id="1.10.10.10">
    <property type="entry name" value="Winged helix-like DNA-binding domain superfamily/Winged helix DNA-binding domain"/>
    <property type="match status" value="1"/>
</dbReference>
<sequence>MRKSLLIASNNIADAKGIEAVFQPLEDIRLLPSVFTGRDAIDMIFARDVDILILDLFLHDLDGISVLDFIGKLSEDRRPLVFVTTALADDRLLQVIKDRVIYCFTKPLKYEIVQLRVLEFLRLFERETEKADDMVDILESQIASGIRAIGVPAHLKGYYYLRDAIRIYAMSESPVDLSITNDIYPTVAKIYNTRPPLVEHAMRSAIEVAWTRGNTDTIREYLGYTSGDNKGKPSNLEFVAMMAQRALTYLKK</sequence>
<dbReference type="GO" id="GO:0003677">
    <property type="term" value="F:DNA binding"/>
    <property type="evidence" value="ECO:0007669"/>
    <property type="project" value="UniProtKB-KW"/>
</dbReference>
<dbReference type="Pfam" id="PF08769">
    <property type="entry name" value="Spo0A_C"/>
    <property type="match status" value="1"/>
</dbReference>